<evidence type="ECO:0000256" key="6">
    <source>
        <dbReference type="ARBA" id="ARBA00023065"/>
    </source>
</evidence>
<evidence type="ECO:0000256" key="7">
    <source>
        <dbReference type="ARBA" id="ARBA00023136"/>
    </source>
</evidence>
<evidence type="ECO:0000256" key="8">
    <source>
        <dbReference type="SAM" id="MobiDB-lite"/>
    </source>
</evidence>
<keyword evidence="7 9" id="KW-0472">Membrane</keyword>
<feature type="domain" description="Sodium/calcium exchanger membrane region" evidence="10">
    <location>
        <begin position="339"/>
        <end position="487"/>
    </location>
</feature>
<keyword evidence="12" id="KW-1185">Reference proteome</keyword>
<dbReference type="Gene3D" id="1.20.1420.30">
    <property type="entry name" value="NCX, central ion-binding region"/>
    <property type="match status" value="1"/>
</dbReference>
<evidence type="ECO:0000256" key="1">
    <source>
        <dbReference type="ARBA" id="ARBA00004127"/>
    </source>
</evidence>
<evidence type="ECO:0000313" key="11">
    <source>
        <dbReference type="EMBL" id="KDQ09722.1"/>
    </source>
</evidence>
<dbReference type="Pfam" id="PF01699">
    <property type="entry name" value="Na_Ca_ex"/>
    <property type="match status" value="1"/>
</dbReference>
<dbReference type="EMBL" id="KL198075">
    <property type="protein sequence ID" value="KDQ09722.1"/>
    <property type="molecule type" value="Genomic_DNA"/>
</dbReference>
<dbReference type="STRING" id="930990.A0A067MCW4"/>
<keyword evidence="5 9" id="KW-1133">Transmembrane helix</keyword>
<protein>
    <recommendedName>
        <fullName evidence="10">Sodium/calcium exchanger membrane region domain-containing protein</fullName>
    </recommendedName>
</protein>
<keyword evidence="4 9" id="KW-0812">Transmembrane</keyword>
<reference evidence="12" key="1">
    <citation type="journal article" date="2014" name="Proc. Natl. Acad. Sci. U.S.A.">
        <title>Extensive sampling of basidiomycete genomes demonstrates inadequacy of the white-rot/brown-rot paradigm for wood decay fungi.</title>
        <authorList>
            <person name="Riley R."/>
            <person name="Salamov A.A."/>
            <person name="Brown D.W."/>
            <person name="Nagy L.G."/>
            <person name="Floudas D."/>
            <person name="Held B.W."/>
            <person name="Levasseur A."/>
            <person name="Lombard V."/>
            <person name="Morin E."/>
            <person name="Otillar R."/>
            <person name="Lindquist E.A."/>
            <person name="Sun H."/>
            <person name="LaButti K.M."/>
            <person name="Schmutz J."/>
            <person name="Jabbour D."/>
            <person name="Luo H."/>
            <person name="Baker S.E."/>
            <person name="Pisabarro A.G."/>
            <person name="Walton J.D."/>
            <person name="Blanchette R.A."/>
            <person name="Henrissat B."/>
            <person name="Martin F."/>
            <person name="Cullen D."/>
            <person name="Hibbett D.S."/>
            <person name="Grigoriev I.V."/>
        </authorList>
    </citation>
    <scope>NUCLEOTIDE SEQUENCE [LARGE SCALE GENOMIC DNA]</scope>
    <source>
        <strain evidence="12">FD-172 SS1</strain>
    </source>
</reference>
<comment type="similarity">
    <text evidence="2">Belongs to the Ca(2+):cation antiporter (CaCA) (TC 2.A.19) family.</text>
</comment>
<dbReference type="OrthoDB" id="1699231at2759"/>
<dbReference type="AlphaFoldDB" id="A0A067MCW4"/>
<dbReference type="InterPro" id="IPR004837">
    <property type="entry name" value="NaCa_Exmemb"/>
</dbReference>
<evidence type="ECO:0000256" key="2">
    <source>
        <dbReference type="ARBA" id="ARBA00008170"/>
    </source>
</evidence>
<evidence type="ECO:0000259" key="10">
    <source>
        <dbReference type="Pfam" id="PF01699"/>
    </source>
</evidence>
<dbReference type="GO" id="GO:0012505">
    <property type="term" value="C:endomembrane system"/>
    <property type="evidence" value="ECO:0007669"/>
    <property type="project" value="UniProtKB-SubCell"/>
</dbReference>
<feature type="transmembrane region" description="Helical" evidence="9">
    <location>
        <begin position="169"/>
        <end position="191"/>
    </location>
</feature>
<dbReference type="GO" id="GO:0000329">
    <property type="term" value="C:fungal-type vacuole membrane"/>
    <property type="evidence" value="ECO:0007669"/>
    <property type="project" value="TreeGrafter"/>
</dbReference>
<feature type="compositionally biased region" description="Polar residues" evidence="8">
    <location>
        <begin position="1"/>
        <end position="10"/>
    </location>
</feature>
<evidence type="ECO:0000256" key="5">
    <source>
        <dbReference type="ARBA" id="ARBA00022989"/>
    </source>
</evidence>
<organism evidence="11 12">
    <name type="scientific">Botryobasidium botryosum (strain FD-172 SS1)</name>
    <dbReference type="NCBI Taxonomy" id="930990"/>
    <lineage>
        <taxon>Eukaryota</taxon>
        <taxon>Fungi</taxon>
        <taxon>Dikarya</taxon>
        <taxon>Basidiomycota</taxon>
        <taxon>Agaricomycotina</taxon>
        <taxon>Agaricomycetes</taxon>
        <taxon>Cantharellales</taxon>
        <taxon>Botryobasidiaceae</taxon>
        <taxon>Botryobasidium</taxon>
    </lineage>
</organism>
<dbReference type="HOGENOM" id="CLU_008721_4_3_1"/>
<keyword evidence="6" id="KW-0406">Ion transport</keyword>
<evidence type="ECO:0000256" key="4">
    <source>
        <dbReference type="ARBA" id="ARBA00022692"/>
    </source>
</evidence>
<feature type="region of interest" description="Disordered" evidence="8">
    <location>
        <begin position="1"/>
        <end position="27"/>
    </location>
</feature>
<feature type="transmembrane region" description="Helical" evidence="9">
    <location>
        <begin position="336"/>
        <end position="353"/>
    </location>
</feature>
<feature type="transmembrane region" description="Helical" evidence="9">
    <location>
        <begin position="373"/>
        <end position="396"/>
    </location>
</feature>
<name>A0A067MCW4_BOTB1</name>
<dbReference type="GO" id="GO:0006874">
    <property type="term" value="P:intracellular calcium ion homeostasis"/>
    <property type="evidence" value="ECO:0007669"/>
    <property type="project" value="TreeGrafter"/>
</dbReference>
<proteinExistence type="inferred from homology"/>
<feature type="transmembrane region" description="Helical" evidence="9">
    <location>
        <begin position="106"/>
        <end position="123"/>
    </location>
</feature>
<accession>A0A067MCW4</accession>
<dbReference type="InterPro" id="IPR004713">
    <property type="entry name" value="CaH_exchang"/>
</dbReference>
<dbReference type="InterPro" id="IPR044880">
    <property type="entry name" value="NCX_ion-bd_dom_sf"/>
</dbReference>
<comment type="subcellular location">
    <subcellularLocation>
        <location evidence="1">Endomembrane system</location>
        <topology evidence="1">Multi-pass membrane protein</topology>
    </subcellularLocation>
</comment>
<keyword evidence="3" id="KW-0813">Transport</keyword>
<dbReference type="GO" id="GO:0015369">
    <property type="term" value="F:calcium:proton antiporter activity"/>
    <property type="evidence" value="ECO:0007669"/>
    <property type="project" value="TreeGrafter"/>
</dbReference>
<evidence type="ECO:0000256" key="3">
    <source>
        <dbReference type="ARBA" id="ARBA00022448"/>
    </source>
</evidence>
<gene>
    <name evidence="11" type="ORF">BOTBODRAFT_58502</name>
</gene>
<dbReference type="InParanoid" id="A0A067MCW4"/>
<sequence>MSGSPNPSRHNASEKAISAGHSTSVDPSLQYRVDPEFADHTGRPHPHHHLADLPSSGKRFLVRLTGRDRAVLPTYRDSLLSVVLYSWTNALLVFLPLSWISHFLHWHQGITFAFSFVAILSLQRLFEFAGEEMAIFCGKSLGDLLVITLDNAVEITLAVVLLQRCELKLLQSTIVGVVLLHLLLATGASFFSGGARIYEQQLNPHATQLNHSLITLGVMTLLIPTAFFNAIRNNPERTASTAPASGGSEPVAHAAQGATQIAAAAFPAVSDETRLVFLKMSRGFAIILLIVYVGTRIYLNNPPGDNNALTVHPLAPEAVHKAEEEVRNKQPKLRPLVCVIVLLVTVPLMAATAEWLVDTAEYIRHTGNMTEEFFGLVVLPFVSFSADAVMSIVYFLRRSLSLKADPPELAEGRAIDLSIQFTLFWMPLLTLIGWWSHKPFSLLFDMFEVAIALAACFLVNYVTQDAKTNWAEGLIMVAFYFMIALSAWFYPGQYDIRVMAEACESVLEVIASGHE</sequence>
<feature type="transmembrane region" description="Helical" evidence="9">
    <location>
        <begin position="470"/>
        <end position="490"/>
    </location>
</feature>
<dbReference type="PANTHER" id="PTHR31503:SF20">
    <property type="entry name" value="CA(2+)_H(+) EXCHANGER, PUTATIVE (EUROFUNG)-RELATED"/>
    <property type="match status" value="1"/>
</dbReference>
<evidence type="ECO:0000256" key="9">
    <source>
        <dbReference type="SAM" id="Phobius"/>
    </source>
</evidence>
<feature type="transmembrane region" description="Helical" evidence="9">
    <location>
        <begin position="417"/>
        <end position="436"/>
    </location>
</feature>
<dbReference type="PANTHER" id="PTHR31503">
    <property type="entry name" value="VACUOLAR CALCIUM ION TRANSPORTER"/>
    <property type="match status" value="1"/>
</dbReference>
<evidence type="ECO:0000313" key="12">
    <source>
        <dbReference type="Proteomes" id="UP000027195"/>
    </source>
</evidence>
<feature type="transmembrane region" description="Helical" evidence="9">
    <location>
        <begin position="442"/>
        <end position="463"/>
    </location>
</feature>
<feature type="transmembrane region" description="Helical" evidence="9">
    <location>
        <begin position="79"/>
        <end position="100"/>
    </location>
</feature>
<dbReference type="Proteomes" id="UP000027195">
    <property type="component" value="Unassembled WGS sequence"/>
</dbReference>
<feature type="transmembrane region" description="Helical" evidence="9">
    <location>
        <begin position="212"/>
        <end position="231"/>
    </location>
</feature>